<dbReference type="InterPro" id="IPR027417">
    <property type="entry name" value="P-loop_NTPase"/>
</dbReference>
<dbReference type="EMBL" id="FMVW01000002">
    <property type="protein sequence ID" value="SCZ31778.1"/>
    <property type="molecule type" value="Genomic_DNA"/>
</dbReference>
<proteinExistence type="predicted"/>
<dbReference type="SUPFAM" id="SSF52540">
    <property type="entry name" value="P-loop containing nucleoside triphosphate hydrolases"/>
    <property type="match status" value="1"/>
</dbReference>
<dbReference type="STRING" id="1120955.SAMN03080610_01415"/>
<dbReference type="RefSeq" id="WP_092810964.1">
    <property type="nucleotide sequence ID" value="NZ_FMVW01000002.1"/>
</dbReference>
<evidence type="ECO:0000313" key="1">
    <source>
        <dbReference type="EMBL" id="SCZ31778.1"/>
    </source>
</evidence>
<reference evidence="1 2" key="1">
    <citation type="submission" date="2016-10" db="EMBL/GenBank/DDBJ databases">
        <authorList>
            <person name="de Groot N.N."/>
        </authorList>
    </citation>
    <scope>NUCLEOTIDE SEQUENCE [LARGE SCALE GENOMIC DNA]</scope>
    <source>
        <strain evidence="1 2">DSM 2698</strain>
    </source>
</reference>
<evidence type="ECO:0000313" key="2">
    <source>
        <dbReference type="Proteomes" id="UP000199347"/>
    </source>
</evidence>
<dbReference type="Proteomes" id="UP000199347">
    <property type="component" value="Unassembled WGS sequence"/>
</dbReference>
<sequence length="188" mass="21218">MDRTRLYLTGASCSGVSTLGTLLAERFGVPHLDVDDFYWMPTDPPFSTKRPPEDRVRLIQERQAASQGWVLTGSFIGWGDALIDHVDLIVFLKTPTSIRLQRLDRREAERHGARILPGGDMHEAHLAFRDWASRYDDPTFTGRNIAQHERWLSTQSAPVLRLSGERPSDELADDVKGALAHLQSMRLA</sequence>
<keyword evidence="1" id="KW-0808">Transferase</keyword>
<dbReference type="PANTHER" id="PTHR37816:SF2">
    <property type="entry name" value="DNA TOPOLOGY MODULATION PROTEIN FLAR-RELATED PROTEIN"/>
    <property type="match status" value="1"/>
</dbReference>
<protein>
    <submittedName>
        <fullName evidence="1">Adenylate kinase</fullName>
    </submittedName>
</protein>
<keyword evidence="2" id="KW-1185">Reference proteome</keyword>
<dbReference type="GO" id="GO:0016301">
    <property type="term" value="F:kinase activity"/>
    <property type="evidence" value="ECO:0007669"/>
    <property type="project" value="UniProtKB-KW"/>
</dbReference>
<dbReference type="Gene3D" id="3.40.50.300">
    <property type="entry name" value="P-loop containing nucleotide triphosphate hydrolases"/>
    <property type="match status" value="1"/>
</dbReference>
<dbReference type="AlphaFoldDB" id="A0A1G5N4D4"/>
<dbReference type="NCBIfam" id="NF004861">
    <property type="entry name" value="PRK06217.1"/>
    <property type="match status" value="1"/>
</dbReference>
<accession>A0A1G5N4D4</accession>
<dbReference type="PANTHER" id="PTHR37816">
    <property type="entry name" value="YALI0E33011P"/>
    <property type="match status" value="1"/>
</dbReference>
<name>A0A1G5N4D4_AFIMA</name>
<organism evidence="1 2">
    <name type="scientific">Afifella marina DSM 2698</name>
    <dbReference type="NCBI Taxonomy" id="1120955"/>
    <lineage>
        <taxon>Bacteria</taxon>
        <taxon>Pseudomonadati</taxon>
        <taxon>Pseudomonadota</taxon>
        <taxon>Alphaproteobacteria</taxon>
        <taxon>Hyphomicrobiales</taxon>
        <taxon>Afifellaceae</taxon>
        <taxon>Afifella</taxon>
    </lineage>
</organism>
<keyword evidence="1" id="KW-0418">Kinase</keyword>
<dbReference type="InterPro" id="IPR052922">
    <property type="entry name" value="Cytidylate_Kinase-2"/>
</dbReference>
<gene>
    <name evidence="1" type="ORF">SAMN03080610_01415</name>
</gene>
<dbReference type="OrthoDB" id="5508973at2"/>